<dbReference type="FunFam" id="3.40.50.80:FF:000030">
    <property type="entry name" value="NADPH-dependent diflavin oxidoreductase 1"/>
    <property type="match status" value="1"/>
</dbReference>
<dbReference type="InterPro" id="IPR017927">
    <property type="entry name" value="FAD-bd_FR_type"/>
</dbReference>
<dbReference type="InterPro" id="IPR001709">
    <property type="entry name" value="Flavoprot_Pyr_Nucl_cyt_Rdtase"/>
</dbReference>
<dbReference type="Pfam" id="PF00667">
    <property type="entry name" value="FAD_binding_1"/>
    <property type="match status" value="1"/>
</dbReference>
<comment type="cofactor">
    <cofactor evidence="1">
        <name>FMN</name>
        <dbReference type="ChEBI" id="CHEBI:58210"/>
    </cofactor>
</comment>
<dbReference type="Gene3D" id="3.40.50.80">
    <property type="entry name" value="Nucleotide-binding domain of ferredoxin-NADP reductase (FNR) module"/>
    <property type="match status" value="1"/>
</dbReference>
<dbReference type="Gene3D" id="2.40.30.10">
    <property type="entry name" value="Translation factors"/>
    <property type="match status" value="1"/>
</dbReference>
<dbReference type="InterPro" id="IPR023173">
    <property type="entry name" value="NADPH_Cyt_P450_Rdtase_alpha"/>
</dbReference>
<dbReference type="GO" id="GO:0050660">
    <property type="term" value="F:flavin adenine dinucleotide binding"/>
    <property type="evidence" value="ECO:0007669"/>
    <property type="project" value="TreeGrafter"/>
</dbReference>
<evidence type="ECO:0000256" key="1">
    <source>
        <dbReference type="ARBA" id="ARBA00001917"/>
    </source>
</evidence>
<dbReference type="Gene3D" id="1.20.990.10">
    <property type="entry name" value="NADPH-cytochrome p450 Reductase, Chain A, domain 3"/>
    <property type="match status" value="1"/>
</dbReference>
<evidence type="ECO:0000259" key="10">
    <source>
        <dbReference type="PROSITE" id="PS51384"/>
    </source>
</evidence>
<keyword evidence="8" id="KW-0560">Oxidoreductase</keyword>
<dbReference type="InterPro" id="IPR001433">
    <property type="entry name" value="OxRdtase_FAD/NAD-bd"/>
</dbReference>
<evidence type="ECO:0000313" key="12">
    <source>
        <dbReference type="Proteomes" id="UP000192257"/>
    </source>
</evidence>
<dbReference type="InterPro" id="IPR029039">
    <property type="entry name" value="Flavoprotein-like_sf"/>
</dbReference>
<dbReference type="InterPro" id="IPR039261">
    <property type="entry name" value="FNR_nucleotide-bd"/>
</dbReference>
<dbReference type="PROSITE" id="PS51384">
    <property type="entry name" value="FAD_FR"/>
    <property type="match status" value="1"/>
</dbReference>
<dbReference type="GO" id="GO:0005829">
    <property type="term" value="C:cytosol"/>
    <property type="evidence" value="ECO:0007669"/>
    <property type="project" value="TreeGrafter"/>
</dbReference>
<comment type="cofactor">
    <cofactor evidence="2">
        <name>FAD</name>
        <dbReference type="ChEBI" id="CHEBI:57692"/>
    </cofactor>
</comment>
<dbReference type="Gene3D" id="3.40.50.360">
    <property type="match status" value="1"/>
</dbReference>
<evidence type="ECO:0000259" key="9">
    <source>
        <dbReference type="PROSITE" id="PS50902"/>
    </source>
</evidence>
<dbReference type="STRING" id="67003.A0A1X0P9S6"/>
<dbReference type="SUPFAM" id="SSF63380">
    <property type="entry name" value="Riboflavin synthase domain-like"/>
    <property type="match status" value="1"/>
</dbReference>
<dbReference type="VEuPathDB" id="TriTrypDB:TM35_000015430"/>
<sequence length="616" mass="70155">MTTENENELLTVLYGTQTGCAENLAFTLCSLALKRGFKQCRCLPADEFPLERWREASPLVIITSNANQGEAPETMRTSWVRLLQPNAPSMDGMRFAVFGVGDSLYQKFNYMGKMLHNRLKQLGAVPLVNRGLGDESDAKGHDEVFLPWMIQLWKSLGKLSPNEDEMTTENPLIAPLLTKYNVTISNDCMQQQQQQQENTVKEEVYHNESVFDCIVRQNHRLTAEDHFQAVHHLVFSRDVIRRKGDGGVQQTNSLSFEVGDALGIYCSNSEEMIENFLTQMKYNGDMIICITPNTSEGLIQQKNQPFFGKSMTLRFFLRHYVDLEAVANRSFLGMLARFAVDDEIKERLIELSSSDHLDEFMSYSHREKRNVVEVLGDFHMVSPPLSTLLSYIPTMRARLFSISSSPSFDLTEIHLTVAQISWQTPYKRMRKGLCSSRLVSSVPGDIFTCFLWSGTLLMPMKPSPLLCVGTGTGIAPLRSIIRECAANVKEWGDIPILLFFGCRYEKKDYLYHNEWDELGKNCLKQMKVIPAFSRDREKKIYVQHQLGQHAKRVAQLLNEGAYIYICGNSKTMPKDIAATVEDIVVQCSCDGDDERGQKYMKELHKQGRYVVDTWSA</sequence>
<evidence type="ECO:0000313" key="11">
    <source>
        <dbReference type="EMBL" id="ORC93666.1"/>
    </source>
</evidence>
<keyword evidence="7" id="KW-0521">NADP</keyword>
<dbReference type="InterPro" id="IPR008254">
    <property type="entry name" value="Flavodoxin/NO_synth"/>
</dbReference>
<gene>
    <name evidence="11" type="ORF">TM35_000015430</name>
</gene>
<proteinExistence type="predicted"/>
<dbReference type="PANTHER" id="PTHR19384:SF10">
    <property type="entry name" value="NADPH-DEPENDENT DIFLAVIN OXIDOREDUCTASE 1"/>
    <property type="match status" value="1"/>
</dbReference>
<keyword evidence="6" id="KW-0274">FAD</keyword>
<feature type="domain" description="FAD-binding FR-type" evidence="10">
    <location>
        <begin position="208"/>
        <end position="459"/>
    </location>
</feature>
<dbReference type="SUPFAM" id="SSF52343">
    <property type="entry name" value="Ferredoxin reductase-like, C-terminal NADP-linked domain"/>
    <property type="match status" value="1"/>
</dbReference>
<evidence type="ECO:0000256" key="4">
    <source>
        <dbReference type="ARBA" id="ARBA00022630"/>
    </source>
</evidence>
<dbReference type="InterPro" id="IPR001094">
    <property type="entry name" value="Flavdoxin-like"/>
</dbReference>
<dbReference type="AlphaFoldDB" id="A0A1X0P9S6"/>
<dbReference type="Proteomes" id="UP000192257">
    <property type="component" value="Unassembled WGS sequence"/>
</dbReference>
<evidence type="ECO:0000256" key="2">
    <source>
        <dbReference type="ARBA" id="ARBA00001974"/>
    </source>
</evidence>
<dbReference type="FunFam" id="3.40.50.360:FF:000045">
    <property type="entry name" value="NADPH-dependent diflavin oxidoreductase 1"/>
    <property type="match status" value="1"/>
</dbReference>
<protein>
    <submittedName>
        <fullName evidence="11">p450 reductase</fullName>
    </submittedName>
</protein>
<dbReference type="CDD" id="cd06207">
    <property type="entry name" value="CyPoR_like"/>
    <property type="match status" value="1"/>
</dbReference>
<evidence type="ECO:0000256" key="7">
    <source>
        <dbReference type="ARBA" id="ARBA00022857"/>
    </source>
</evidence>
<dbReference type="SUPFAM" id="SSF52218">
    <property type="entry name" value="Flavoproteins"/>
    <property type="match status" value="1"/>
</dbReference>
<dbReference type="PRINTS" id="PR00371">
    <property type="entry name" value="FPNCR"/>
</dbReference>
<evidence type="ECO:0000256" key="6">
    <source>
        <dbReference type="ARBA" id="ARBA00022827"/>
    </source>
</evidence>
<evidence type="ECO:0000256" key="8">
    <source>
        <dbReference type="ARBA" id="ARBA00023002"/>
    </source>
</evidence>
<keyword evidence="5" id="KW-0288">FMN</keyword>
<dbReference type="EMBL" id="NBCO01000001">
    <property type="protein sequence ID" value="ORC93666.1"/>
    <property type="molecule type" value="Genomic_DNA"/>
</dbReference>
<evidence type="ECO:0000256" key="3">
    <source>
        <dbReference type="ARBA" id="ARBA00022490"/>
    </source>
</evidence>
<keyword evidence="12" id="KW-1185">Reference proteome</keyword>
<accession>A0A1X0P9S6</accession>
<reference evidence="11 12" key="1">
    <citation type="submission" date="2017-03" db="EMBL/GenBank/DDBJ databases">
        <title>An alternative strategy for trypanosome survival in the mammalian bloodstream revealed through genome and transcriptome analysis of the ubiquitous bovine parasite Trypanosoma (Megatrypanum) theileri.</title>
        <authorList>
            <person name="Kelly S."/>
            <person name="Ivens A."/>
            <person name="Mott A."/>
            <person name="O'Neill E."/>
            <person name="Emms D."/>
            <person name="Macleod O."/>
            <person name="Voorheis P."/>
            <person name="Matthews J."/>
            <person name="Matthews K."/>
            <person name="Carrington M."/>
        </authorList>
    </citation>
    <scope>NUCLEOTIDE SEQUENCE [LARGE SCALE GENOMIC DNA]</scope>
    <source>
        <strain evidence="11">Edinburgh</strain>
    </source>
</reference>
<dbReference type="OrthoDB" id="1856718at2759"/>
<dbReference type="GO" id="GO:0016491">
    <property type="term" value="F:oxidoreductase activity"/>
    <property type="evidence" value="ECO:0007669"/>
    <property type="project" value="UniProtKB-KW"/>
</dbReference>
<dbReference type="InterPro" id="IPR017938">
    <property type="entry name" value="Riboflavin_synthase-like_b-brl"/>
</dbReference>
<evidence type="ECO:0000256" key="5">
    <source>
        <dbReference type="ARBA" id="ARBA00022643"/>
    </source>
</evidence>
<name>A0A1X0P9S6_9TRYP</name>
<dbReference type="GeneID" id="39981004"/>
<dbReference type="PRINTS" id="PR00369">
    <property type="entry name" value="FLAVODOXIN"/>
</dbReference>
<dbReference type="InterPro" id="IPR003097">
    <property type="entry name" value="CysJ-like_FAD-binding"/>
</dbReference>
<dbReference type="PANTHER" id="PTHR19384">
    <property type="entry name" value="NITRIC OXIDE SYNTHASE-RELATED"/>
    <property type="match status" value="1"/>
</dbReference>
<keyword evidence="4" id="KW-0285">Flavoprotein</keyword>
<dbReference type="PROSITE" id="PS50902">
    <property type="entry name" value="FLAVODOXIN_LIKE"/>
    <property type="match status" value="1"/>
</dbReference>
<dbReference type="Pfam" id="PF00258">
    <property type="entry name" value="Flavodoxin_1"/>
    <property type="match status" value="1"/>
</dbReference>
<keyword evidence="3" id="KW-0963">Cytoplasm</keyword>
<dbReference type="RefSeq" id="XP_028887732.1">
    <property type="nucleotide sequence ID" value="XM_029021224.1"/>
</dbReference>
<comment type="caution">
    <text evidence="11">The sequence shown here is derived from an EMBL/GenBank/DDBJ whole genome shotgun (WGS) entry which is preliminary data.</text>
</comment>
<organism evidence="11 12">
    <name type="scientific">Trypanosoma theileri</name>
    <dbReference type="NCBI Taxonomy" id="67003"/>
    <lineage>
        <taxon>Eukaryota</taxon>
        <taxon>Discoba</taxon>
        <taxon>Euglenozoa</taxon>
        <taxon>Kinetoplastea</taxon>
        <taxon>Metakinetoplastina</taxon>
        <taxon>Trypanosomatida</taxon>
        <taxon>Trypanosomatidae</taxon>
        <taxon>Trypanosoma</taxon>
    </lineage>
</organism>
<dbReference type="Pfam" id="PF00175">
    <property type="entry name" value="NAD_binding_1"/>
    <property type="match status" value="1"/>
</dbReference>
<feature type="domain" description="Flavodoxin-like" evidence="9">
    <location>
        <begin position="10"/>
        <end position="153"/>
    </location>
</feature>
<dbReference type="GO" id="GO:0010181">
    <property type="term" value="F:FMN binding"/>
    <property type="evidence" value="ECO:0007669"/>
    <property type="project" value="InterPro"/>
</dbReference>